<dbReference type="CDD" id="cd06260">
    <property type="entry name" value="DUF820-like"/>
    <property type="match status" value="1"/>
</dbReference>
<feature type="domain" description="Putative restriction endonuclease" evidence="1">
    <location>
        <begin position="17"/>
        <end position="144"/>
    </location>
</feature>
<dbReference type="RefSeq" id="WP_013322363.1">
    <property type="nucleotide sequence ID" value="NC_014501.1"/>
</dbReference>
<dbReference type="SUPFAM" id="SSF52980">
    <property type="entry name" value="Restriction endonuclease-like"/>
    <property type="match status" value="1"/>
</dbReference>
<dbReference type="InterPro" id="IPR011335">
    <property type="entry name" value="Restrct_endonuc-II-like"/>
</dbReference>
<dbReference type="Gene3D" id="3.90.1570.10">
    <property type="entry name" value="tt1808, chain A"/>
    <property type="match status" value="1"/>
</dbReference>
<dbReference type="eggNOG" id="COG4636">
    <property type="taxonomic scope" value="Bacteria"/>
</dbReference>
<dbReference type="Pfam" id="PF05685">
    <property type="entry name" value="Uma2"/>
    <property type="match status" value="1"/>
</dbReference>
<dbReference type="KEGG" id="cyj:Cyan7822_2280"/>
<dbReference type="PANTHER" id="PTHR34107">
    <property type="entry name" value="SLL0198 PROTEIN-RELATED"/>
    <property type="match status" value="1"/>
</dbReference>
<dbReference type="STRING" id="497965.Cyan7822_2280"/>
<dbReference type="InterPro" id="IPR008538">
    <property type="entry name" value="Uma2"/>
</dbReference>
<keyword evidence="3" id="KW-1185">Reference proteome</keyword>
<dbReference type="EMBL" id="CP002198">
    <property type="protein sequence ID" value="ADN14258.1"/>
    <property type="molecule type" value="Genomic_DNA"/>
</dbReference>
<sequence>MQWQEICENKQLQDLPFKIELNKWGQIIMSPARVKHSFYQGIIANLLNSILEQGFAFPECAINTSDNTKVADVVWASDERLKIIENEIAASIAPEICIEVISASNTLEEMQIKINLYLEAKAEEVWLCNENGIMKFYNQQGELEQSLLAPNFPKQIQGFRKS</sequence>
<dbReference type="Proteomes" id="UP000008206">
    <property type="component" value="Chromosome"/>
</dbReference>
<evidence type="ECO:0000313" key="3">
    <source>
        <dbReference type="Proteomes" id="UP000008206"/>
    </source>
</evidence>
<evidence type="ECO:0000259" key="1">
    <source>
        <dbReference type="Pfam" id="PF05685"/>
    </source>
</evidence>
<dbReference type="AlphaFoldDB" id="E0UF06"/>
<dbReference type="OrthoDB" id="5568181at2"/>
<dbReference type="PANTHER" id="PTHR34107:SF4">
    <property type="entry name" value="SLL1222 PROTEIN"/>
    <property type="match status" value="1"/>
</dbReference>
<dbReference type="HOGENOM" id="CLU_107586_0_0_3"/>
<dbReference type="InterPro" id="IPR012296">
    <property type="entry name" value="Nuclease_put_TT1808"/>
</dbReference>
<proteinExistence type="predicted"/>
<gene>
    <name evidence="2" type="ordered locus">Cyan7822_2280</name>
</gene>
<name>E0UF06_GLOV7</name>
<protein>
    <recommendedName>
        <fullName evidence="1">Putative restriction endonuclease domain-containing protein</fullName>
    </recommendedName>
</protein>
<organism evidence="2 3">
    <name type="scientific">Gloeothece verrucosa (strain PCC 7822)</name>
    <name type="common">Cyanothece sp. (strain PCC 7822)</name>
    <dbReference type="NCBI Taxonomy" id="497965"/>
    <lineage>
        <taxon>Bacteria</taxon>
        <taxon>Bacillati</taxon>
        <taxon>Cyanobacteriota</taxon>
        <taxon>Cyanophyceae</taxon>
        <taxon>Oscillatoriophycideae</taxon>
        <taxon>Chroococcales</taxon>
        <taxon>Aphanothecaceae</taxon>
        <taxon>Gloeothece</taxon>
        <taxon>Gloeothece verrucosa</taxon>
    </lineage>
</organism>
<evidence type="ECO:0000313" key="2">
    <source>
        <dbReference type="EMBL" id="ADN14258.1"/>
    </source>
</evidence>
<accession>E0UF06</accession>
<reference evidence="3" key="1">
    <citation type="journal article" date="2011" name="MBio">
        <title>Novel metabolic attributes of the genus Cyanothece, comprising a group of unicellular nitrogen-fixing Cyanobacteria.</title>
        <authorList>
            <person name="Bandyopadhyay A."/>
            <person name="Elvitigala T."/>
            <person name="Welsh E."/>
            <person name="Stockel J."/>
            <person name="Liberton M."/>
            <person name="Min H."/>
            <person name="Sherman L.A."/>
            <person name="Pakrasi H.B."/>
        </authorList>
    </citation>
    <scope>NUCLEOTIDE SEQUENCE [LARGE SCALE GENOMIC DNA]</scope>
    <source>
        <strain evidence="3">PCC 7822</strain>
    </source>
</reference>